<dbReference type="Proteomes" id="UP000078386">
    <property type="component" value="Unassembled WGS sequence"/>
</dbReference>
<evidence type="ECO:0000259" key="2">
    <source>
        <dbReference type="Pfam" id="PF01757"/>
    </source>
</evidence>
<proteinExistence type="predicted"/>
<keyword evidence="4" id="KW-0012">Acyltransferase</keyword>
<dbReference type="PATRIC" id="fig|1354264.4.peg.783"/>
<feature type="transmembrane region" description="Helical" evidence="1">
    <location>
        <begin position="330"/>
        <end position="347"/>
    </location>
</feature>
<dbReference type="EC" id="2.3.1.-" evidence="4"/>
<keyword evidence="1" id="KW-0812">Transmembrane</keyword>
<feature type="domain" description="SGNH" evidence="3">
    <location>
        <begin position="419"/>
        <end position="655"/>
    </location>
</feature>
<feature type="transmembrane region" description="Helical" evidence="1">
    <location>
        <begin position="362"/>
        <end position="381"/>
    </location>
</feature>
<dbReference type="PANTHER" id="PTHR23028">
    <property type="entry name" value="ACETYLTRANSFERASE"/>
    <property type="match status" value="1"/>
</dbReference>
<gene>
    <name evidence="4" type="ORF">M989_00754</name>
</gene>
<accession>A0A1B7K6J8</accession>
<evidence type="ECO:0000313" key="5">
    <source>
        <dbReference type="Proteomes" id="UP000078386"/>
    </source>
</evidence>
<dbReference type="PANTHER" id="PTHR23028:SF53">
    <property type="entry name" value="ACYL_TRANSF_3 DOMAIN-CONTAINING PROTEIN"/>
    <property type="match status" value="1"/>
</dbReference>
<feature type="transmembrane region" description="Helical" evidence="1">
    <location>
        <begin position="262"/>
        <end position="285"/>
    </location>
</feature>
<dbReference type="GO" id="GO:0016020">
    <property type="term" value="C:membrane"/>
    <property type="evidence" value="ECO:0007669"/>
    <property type="project" value="TreeGrafter"/>
</dbReference>
<evidence type="ECO:0000256" key="1">
    <source>
        <dbReference type="SAM" id="Phobius"/>
    </source>
</evidence>
<dbReference type="EMBL" id="LXEU01000015">
    <property type="protein sequence ID" value="OAT55733.1"/>
    <property type="molecule type" value="Genomic_DNA"/>
</dbReference>
<organism evidence="4 5">
    <name type="scientific">Kluyvera georgiana ATCC 51603</name>
    <dbReference type="NCBI Taxonomy" id="1354264"/>
    <lineage>
        <taxon>Bacteria</taxon>
        <taxon>Pseudomonadati</taxon>
        <taxon>Pseudomonadota</taxon>
        <taxon>Gammaproteobacteria</taxon>
        <taxon>Enterobacterales</taxon>
        <taxon>Enterobacteriaceae</taxon>
        <taxon>Kluyvera</taxon>
    </lineage>
</organism>
<evidence type="ECO:0000259" key="3">
    <source>
        <dbReference type="Pfam" id="PF19040"/>
    </source>
</evidence>
<feature type="transmembrane region" description="Helical" evidence="1">
    <location>
        <begin position="49"/>
        <end position="68"/>
    </location>
</feature>
<dbReference type="InterPro" id="IPR002656">
    <property type="entry name" value="Acyl_transf_3_dom"/>
</dbReference>
<keyword evidence="4" id="KW-0808">Transferase</keyword>
<dbReference type="GO" id="GO:0016747">
    <property type="term" value="F:acyltransferase activity, transferring groups other than amino-acyl groups"/>
    <property type="evidence" value="ECO:0007669"/>
    <property type="project" value="InterPro"/>
</dbReference>
<feature type="transmembrane region" description="Helical" evidence="1">
    <location>
        <begin position="89"/>
        <end position="107"/>
    </location>
</feature>
<dbReference type="InterPro" id="IPR050879">
    <property type="entry name" value="Acyltransferase_3"/>
</dbReference>
<keyword evidence="5" id="KW-1185">Reference proteome</keyword>
<dbReference type="Pfam" id="PF01757">
    <property type="entry name" value="Acyl_transf_3"/>
    <property type="match status" value="1"/>
</dbReference>
<reference evidence="4 5" key="1">
    <citation type="submission" date="2016-04" db="EMBL/GenBank/DDBJ databases">
        <title>ATOL: Assembling a taxonomically balanced genome-scale reconstruction of the evolutionary history of the Enterobacteriaceae.</title>
        <authorList>
            <person name="Plunkett G.III."/>
            <person name="Neeno-Eckwall E.C."/>
            <person name="Glasner J.D."/>
            <person name="Perna N.T."/>
        </authorList>
    </citation>
    <scope>NUCLEOTIDE SEQUENCE [LARGE SCALE GENOMIC DNA]</scope>
    <source>
        <strain evidence="4 5">ATCC 51603</strain>
    </source>
</reference>
<evidence type="ECO:0000313" key="4">
    <source>
        <dbReference type="EMBL" id="OAT55733.1"/>
    </source>
</evidence>
<feature type="transmembrane region" description="Helical" evidence="1">
    <location>
        <begin position="149"/>
        <end position="171"/>
    </location>
</feature>
<dbReference type="AlphaFoldDB" id="A0A1B7K6J8"/>
<comment type="caution">
    <text evidence="4">The sequence shown here is derived from an EMBL/GenBank/DDBJ whole genome shotgun (WGS) entry which is preliminary data.</text>
</comment>
<dbReference type="InterPro" id="IPR043968">
    <property type="entry name" value="SGNH"/>
</dbReference>
<feature type="transmembrane region" description="Helical" evidence="1">
    <location>
        <begin position="178"/>
        <end position="201"/>
    </location>
</feature>
<feature type="transmembrane region" description="Helical" evidence="1">
    <location>
        <begin position="297"/>
        <end position="318"/>
    </location>
</feature>
<name>A0A1B7K6J8_9ENTR</name>
<dbReference type="GO" id="GO:0009103">
    <property type="term" value="P:lipopolysaccharide biosynthetic process"/>
    <property type="evidence" value="ECO:0007669"/>
    <property type="project" value="TreeGrafter"/>
</dbReference>
<sequence length="666" mass="73555">MMLLDFTPLHPEINMNSTVKYRADIDGLRALAVLLVVLFHFGLGFPGGFVGVDVFFVISGYLIGGHIYQSKLAGHFSWGQFYVRRIKRILPALIAVVIAVWLVMFFISTPADFRKLGRDAAATLLSVSNVTLWNSIDYFSPSAEHNPLLMTWSLGVEEQFYFLAPLLILVLTRFDKKLSFLLMGSVTLLCFAIAAAGTLQIPHSAWFLTPFRAWELFAGALLGMAHTHFPAAFSTKVDNLKSAVGVLLIAWCALFYDAQTSFPGLGALPVVMGAVLLLDGQTALINRRVLTLKPLRFIGLISYSLYLWHWPVISLYHYLCEAEPGNGMRVLLIALSFLLATISYYLIEKPFRAAQLPPSRVFWRYGMAMGLLTLVFATTWLQNGFPARWPEDFARMQSEIEEAEDSCMTSYGNILLTGTPRCTGGEAQEKIALIGDSHAGALAAAFRQLAHDRHLTPVIFAKSSCAPLFGVYRLADGWPLHDAQCRAFKLDVDNYLAQDKQISTVILTGFWQSGLMAGKAPWQSETTPSLGPAQALQQGLTETITRLQNMGKRVIVLGDVPMMSFSPPKRVMRCFSRAFAYANPQSAGMCEVVGHDSVEPDASAALIGKVSTKLNAEFASLKDALCDTASCRFAESAHIYYKDPQHLTRYGADKVLKSVVMPMIAR</sequence>
<keyword evidence="1" id="KW-0472">Membrane</keyword>
<feature type="domain" description="Acyltransferase 3" evidence="2">
    <location>
        <begin position="23"/>
        <end position="343"/>
    </location>
</feature>
<protein>
    <submittedName>
        <fullName evidence="4">O-antigen acetylase</fullName>
        <ecNumber evidence="4">2.3.1.-</ecNumber>
    </submittedName>
</protein>
<keyword evidence="1" id="KW-1133">Transmembrane helix</keyword>
<dbReference type="Pfam" id="PF19040">
    <property type="entry name" value="SGNH"/>
    <property type="match status" value="1"/>
</dbReference>
<feature type="transmembrane region" description="Helical" evidence="1">
    <location>
        <begin position="27"/>
        <end position="43"/>
    </location>
</feature>